<keyword evidence="5 6" id="KW-0560">Oxidoreductase</keyword>
<dbReference type="Pfam" id="PF02771">
    <property type="entry name" value="Acyl-CoA_dh_N"/>
    <property type="match status" value="1"/>
</dbReference>
<dbReference type="SUPFAM" id="SSF47203">
    <property type="entry name" value="Acyl-CoA dehydrogenase C-terminal domain-like"/>
    <property type="match status" value="1"/>
</dbReference>
<comment type="similarity">
    <text evidence="2 6">Belongs to the acyl-CoA dehydrogenase family.</text>
</comment>
<proteinExistence type="inferred from homology"/>
<evidence type="ECO:0000259" key="9">
    <source>
        <dbReference type="Pfam" id="PF02771"/>
    </source>
</evidence>
<evidence type="ECO:0000256" key="1">
    <source>
        <dbReference type="ARBA" id="ARBA00001974"/>
    </source>
</evidence>
<gene>
    <name evidence="10" type="ORF">GX576_16330</name>
</gene>
<feature type="domain" description="Acyl-CoA dehydrogenase/oxidase N-terminal" evidence="9">
    <location>
        <begin position="7"/>
        <end position="116"/>
    </location>
</feature>
<dbReference type="PANTHER" id="PTHR43884:SF12">
    <property type="entry name" value="ISOVALERYL-COA DEHYDROGENASE, MITOCHONDRIAL-RELATED"/>
    <property type="match status" value="1"/>
</dbReference>
<evidence type="ECO:0000256" key="5">
    <source>
        <dbReference type="ARBA" id="ARBA00023002"/>
    </source>
</evidence>
<sequence length="317" mass="34134">MDFSLSSEQQALVETATRFARERLAPDYQASEKAERVERELIEEMGGLGFLGPELPEEAGGLGLDCVTSGLLLEQIAYGDFNVSYVNLLASLCGQIVATHGRSQAARDWLAEVVAGNKAIAIALTEPSAGSDAARLKLKAVRDGDEFVLTGEKTSISMATQADVAVVFARTGTEADGARGISAFLVPMDLPGVTRTTFDDIGTRPVGRGSIFFDGVRVPADMMLGDEGQGFVQVMQGFDYSRALIGLQCMGVARASLDETWRYVQEREAFGKPIGEFQGVSFPLAEAETMYEACRLLCLRTLWLKDQGLPHTAEAAM</sequence>
<dbReference type="AlphaFoldDB" id="A0A7X7R9R9"/>
<dbReference type="SUPFAM" id="SSF56645">
    <property type="entry name" value="Acyl-CoA dehydrogenase NM domain-like"/>
    <property type="match status" value="1"/>
</dbReference>
<dbReference type="Pfam" id="PF00441">
    <property type="entry name" value="Acyl-CoA_dh_1"/>
    <property type="match status" value="1"/>
</dbReference>
<keyword evidence="3 6" id="KW-0285">Flavoprotein</keyword>
<dbReference type="Gene3D" id="1.10.540.10">
    <property type="entry name" value="Acyl-CoA dehydrogenase/oxidase, N-terminal domain"/>
    <property type="match status" value="1"/>
</dbReference>
<dbReference type="PANTHER" id="PTHR43884">
    <property type="entry name" value="ACYL-COA DEHYDROGENASE"/>
    <property type="match status" value="1"/>
</dbReference>
<comment type="cofactor">
    <cofactor evidence="1 6">
        <name>FAD</name>
        <dbReference type="ChEBI" id="CHEBI:57692"/>
    </cofactor>
</comment>
<comment type="caution">
    <text evidence="10">The sequence shown here is derived from an EMBL/GenBank/DDBJ whole genome shotgun (WGS) entry which is preliminary data.</text>
</comment>
<evidence type="ECO:0000256" key="3">
    <source>
        <dbReference type="ARBA" id="ARBA00022630"/>
    </source>
</evidence>
<dbReference type="InterPro" id="IPR037069">
    <property type="entry name" value="AcylCoA_DH/ox_N_sf"/>
</dbReference>
<protein>
    <submittedName>
        <fullName evidence="10">Cyclohexanecarboxyl-CoA dehydrogenase</fullName>
    </submittedName>
</protein>
<evidence type="ECO:0000313" key="11">
    <source>
        <dbReference type="Proteomes" id="UP000536534"/>
    </source>
</evidence>
<feature type="domain" description="Acyl-CoA dehydrogenase/oxidase C-terminal" evidence="7">
    <location>
        <begin position="228"/>
        <end position="317"/>
    </location>
</feature>
<feature type="domain" description="Acyl-CoA oxidase/dehydrogenase middle" evidence="8">
    <location>
        <begin position="121"/>
        <end position="216"/>
    </location>
</feature>
<reference evidence="10 11" key="1">
    <citation type="journal article" date="2020" name="Biotechnol. Biofuels">
        <title>New insights from the biogas microbiome by comprehensive genome-resolved metagenomics of nearly 1600 species originating from multiple anaerobic digesters.</title>
        <authorList>
            <person name="Campanaro S."/>
            <person name="Treu L."/>
            <person name="Rodriguez-R L.M."/>
            <person name="Kovalovszki A."/>
            <person name="Ziels R.M."/>
            <person name="Maus I."/>
            <person name="Zhu X."/>
            <person name="Kougias P.G."/>
            <person name="Basile A."/>
            <person name="Luo G."/>
            <person name="Schluter A."/>
            <person name="Konstantinidis K.T."/>
            <person name="Angelidaki I."/>
        </authorList>
    </citation>
    <scope>NUCLEOTIDE SEQUENCE [LARGE SCALE GENOMIC DNA]</scope>
    <source>
        <strain evidence="10">AS06rmzACSIP_256</strain>
    </source>
</reference>
<accession>A0A7X7R9R9</accession>
<evidence type="ECO:0000256" key="6">
    <source>
        <dbReference type="RuleBase" id="RU362125"/>
    </source>
</evidence>
<evidence type="ECO:0000313" key="10">
    <source>
        <dbReference type="EMBL" id="NLF55934.1"/>
    </source>
</evidence>
<dbReference type="Gene3D" id="2.40.110.10">
    <property type="entry name" value="Butyryl-CoA Dehydrogenase, subunit A, domain 2"/>
    <property type="match status" value="1"/>
</dbReference>
<organism evidence="10 11">
    <name type="scientific">Thauera phenolivorans</name>
    <dbReference type="NCBI Taxonomy" id="1792543"/>
    <lineage>
        <taxon>Bacteria</taxon>
        <taxon>Pseudomonadati</taxon>
        <taxon>Pseudomonadota</taxon>
        <taxon>Betaproteobacteria</taxon>
        <taxon>Rhodocyclales</taxon>
        <taxon>Zoogloeaceae</taxon>
        <taxon>Thauera</taxon>
    </lineage>
</organism>
<dbReference type="InterPro" id="IPR013786">
    <property type="entry name" value="AcylCoA_DH/ox_N"/>
</dbReference>
<feature type="non-terminal residue" evidence="10">
    <location>
        <position position="317"/>
    </location>
</feature>
<dbReference type="EMBL" id="JAAYYV010000478">
    <property type="protein sequence ID" value="NLF55934.1"/>
    <property type="molecule type" value="Genomic_DNA"/>
</dbReference>
<evidence type="ECO:0000259" key="8">
    <source>
        <dbReference type="Pfam" id="PF02770"/>
    </source>
</evidence>
<dbReference type="FunFam" id="2.40.110.10:FF:000002">
    <property type="entry name" value="Acyl-CoA dehydrogenase fadE12"/>
    <property type="match status" value="1"/>
</dbReference>
<dbReference type="InterPro" id="IPR009075">
    <property type="entry name" value="AcylCo_DH/oxidase_C"/>
</dbReference>
<dbReference type="GO" id="GO:0003995">
    <property type="term" value="F:acyl-CoA dehydrogenase activity"/>
    <property type="evidence" value="ECO:0007669"/>
    <property type="project" value="TreeGrafter"/>
</dbReference>
<dbReference type="InterPro" id="IPR009100">
    <property type="entry name" value="AcylCoA_DH/oxidase_NM_dom_sf"/>
</dbReference>
<keyword evidence="4 6" id="KW-0274">FAD</keyword>
<evidence type="ECO:0000256" key="4">
    <source>
        <dbReference type="ARBA" id="ARBA00022827"/>
    </source>
</evidence>
<evidence type="ECO:0000256" key="2">
    <source>
        <dbReference type="ARBA" id="ARBA00009347"/>
    </source>
</evidence>
<dbReference type="InterPro" id="IPR006091">
    <property type="entry name" value="Acyl-CoA_Oxase/DH_mid-dom"/>
</dbReference>
<dbReference type="GO" id="GO:0050660">
    <property type="term" value="F:flavin adenine dinucleotide binding"/>
    <property type="evidence" value="ECO:0007669"/>
    <property type="project" value="InterPro"/>
</dbReference>
<dbReference type="Gene3D" id="1.20.140.10">
    <property type="entry name" value="Butyryl-CoA Dehydrogenase, subunit A, domain 3"/>
    <property type="match status" value="1"/>
</dbReference>
<dbReference type="InterPro" id="IPR046373">
    <property type="entry name" value="Acyl-CoA_Oxase/DH_mid-dom_sf"/>
</dbReference>
<evidence type="ECO:0000259" key="7">
    <source>
        <dbReference type="Pfam" id="PF00441"/>
    </source>
</evidence>
<dbReference type="Proteomes" id="UP000536534">
    <property type="component" value="Unassembled WGS sequence"/>
</dbReference>
<dbReference type="InterPro" id="IPR036250">
    <property type="entry name" value="AcylCo_DH-like_C"/>
</dbReference>
<dbReference type="Pfam" id="PF02770">
    <property type="entry name" value="Acyl-CoA_dh_M"/>
    <property type="match status" value="1"/>
</dbReference>
<name>A0A7X7R9R9_9RHOO</name>